<dbReference type="KEGG" id="sez:Sez_0198"/>
<dbReference type="HOGENOM" id="CLU_3277087_0_0_9"/>
<gene>
    <name evidence="1" type="ordered locus">Sez_0198</name>
</gene>
<dbReference type="EMBL" id="CP001129">
    <property type="protein sequence ID" value="ACG61576.1"/>
    <property type="molecule type" value="Genomic_DNA"/>
</dbReference>
<name>B4U0D3_STREM</name>
<protein>
    <submittedName>
        <fullName evidence="1">Uncharacterized protein</fullName>
    </submittedName>
</protein>
<dbReference type="Proteomes" id="UP000001873">
    <property type="component" value="Chromosome"/>
</dbReference>
<evidence type="ECO:0000313" key="2">
    <source>
        <dbReference type="Proteomes" id="UP000001873"/>
    </source>
</evidence>
<sequence>MSIQLFLRFAYAHQVINPLQKTNDSLSLPVAIASMCLITSS</sequence>
<organism evidence="1 2">
    <name type="scientific">Streptococcus equi subsp. zooepidemicus (strain MGCS10565)</name>
    <dbReference type="NCBI Taxonomy" id="552526"/>
    <lineage>
        <taxon>Bacteria</taxon>
        <taxon>Bacillati</taxon>
        <taxon>Bacillota</taxon>
        <taxon>Bacilli</taxon>
        <taxon>Lactobacillales</taxon>
        <taxon>Streptococcaceae</taxon>
        <taxon>Streptococcus</taxon>
    </lineage>
</organism>
<dbReference type="AlphaFoldDB" id="B4U0D3"/>
<accession>B4U0D3</accession>
<reference evidence="1 2" key="1">
    <citation type="journal article" date="2008" name="PLoS ONE">
        <title>Genome sequence of a lancefield group C Streptococcus zooepidemicus strain causing epidemic nephritis: new information about an old disease.</title>
        <authorList>
            <person name="Beres S.B."/>
            <person name="Sesso R."/>
            <person name="Pinto S.W.L."/>
            <person name="Hoe N.P."/>
            <person name="Porcella S.F."/>
            <person name="Deleo F.R."/>
            <person name="Musser J.M."/>
        </authorList>
    </citation>
    <scope>NUCLEOTIDE SEQUENCE [LARGE SCALE GENOMIC DNA]</scope>
    <source>
        <strain evidence="1 2">MGCS10565</strain>
    </source>
</reference>
<proteinExistence type="predicted"/>
<evidence type="ECO:0000313" key="1">
    <source>
        <dbReference type="EMBL" id="ACG61576.1"/>
    </source>
</evidence>